<keyword evidence="2" id="KW-1185">Reference proteome</keyword>
<organism evidence="1 2">
    <name type="scientific">Streptomyces achromogenes</name>
    <dbReference type="NCBI Taxonomy" id="67255"/>
    <lineage>
        <taxon>Bacteria</taxon>
        <taxon>Bacillati</taxon>
        <taxon>Actinomycetota</taxon>
        <taxon>Actinomycetes</taxon>
        <taxon>Kitasatosporales</taxon>
        <taxon>Streptomycetaceae</taxon>
        <taxon>Streptomyces</taxon>
    </lineage>
</organism>
<dbReference type="EMBL" id="JAUSYA010000001">
    <property type="protein sequence ID" value="MDQ0681694.1"/>
    <property type="molecule type" value="Genomic_DNA"/>
</dbReference>
<gene>
    <name evidence="1" type="ORF">QFZ56_000657</name>
</gene>
<accession>A0ABU0PTI7</accession>
<evidence type="ECO:0000313" key="2">
    <source>
        <dbReference type="Proteomes" id="UP001243364"/>
    </source>
</evidence>
<dbReference type="Proteomes" id="UP001243364">
    <property type="component" value="Unassembled WGS sequence"/>
</dbReference>
<sequence length="61" mass="6624">MDHQYYASDARSAARTCFRPPAEATEAARARFTADELSVAVRFLAALNEELSATGPPPQAR</sequence>
<evidence type="ECO:0000313" key="1">
    <source>
        <dbReference type="EMBL" id="MDQ0681694.1"/>
    </source>
</evidence>
<reference evidence="1 2" key="1">
    <citation type="submission" date="2023-07" db="EMBL/GenBank/DDBJ databases">
        <title>Comparative genomics of wheat-associated soil bacteria to identify genetic determinants of phenazine resistance.</title>
        <authorList>
            <person name="Mouncey N."/>
        </authorList>
    </citation>
    <scope>NUCLEOTIDE SEQUENCE [LARGE SCALE GENOMIC DNA]</scope>
    <source>
        <strain evidence="1 2">W4I19-2</strain>
    </source>
</reference>
<proteinExistence type="predicted"/>
<name>A0ABU0PTI7_STRAH</name>
<comment type="caution">
    <text evidence="1">The sequence shown here is derived from an EMBL/GenBank/DDBJ whole genome shotgun (WGS) entry which is preliminary data.</text>
</comment>
<protein>
    <submittedName>
        <fullName evidence="1">Uncharacterized protein</fullName>
    </submittedName>
</protein>